<dbReference type="Proteomes" id="UP000694228">
    <property type="component" value="Chromosome"/>
</dbReference>
<gene>
    <name evidence="1" type="ORF">KSK55_13425</name>
</gene>
<protein>
    <submittedName>
        <fullName evidence="1">Uncharacterized protein</fullName>
    </submittedName>
</protein>
<sequence length="98" mass="11528">MFETSGSTRKFFENIPHFDTPVTSKVPTFDRTLDSYFDRNFETIIEEWGLVTESDLSEYARKLDYLSYEVGRLHIEKDLLKKRADSIEKAISNLEARK</sequence>
<dbReference type="OrthoDB" id="116690at2157"/>
<dbReference type="EMBL" id="CP077107">
    <property type="protein sequence ID" value="QXO94317.1"/>
    <property type="molecule type" value="Genomic_DNA"/>
</dbReference>
<accession>A0A8F5ZE25</accession>
<reference evidence="1 2" key="1">
    <citation type="submission" date="2021-06" db="EMBL/GenBank/DDBJ databases">
        <title>Complete genome sequence of the secondary alcohol utilizing methanogen Methanospirillum hungatei strain GP1.</title>
        <authorList>
            <person name="Day L.A."/>
            <person name="Costa K.C."/>
        </authorList>
    </citation>
    <scope>NUCLEOTIDE SEQUENCE [LARGE SCALE GENOMIC DNA]</scope>
    <source>
        <strain evidence="1 2">GP1</strain>
    </source>
</reference>
<name>A0A8F5ZE25_METHU</name>
<evidence type="ECO:0000313" key="2">
    <source>
        <dbReference type="Proteomes" id="UP000694228"/>
    </source>
</evidence>
<organism evidence="1 2">
    <name type="scientific">Methanospirillum hungatei</name>
    <dbReference type="NCBI Taxonomy" id="2203"/>
    <lineage>
        <taxon>Archaea</taxon>
        <taxon>Methanobacteriati</taxon>
        <taxon>Methanobacteriota</taxon>
        <taxon>Stenosarchaea group</taxon>
        <taxon>Methanomicrobia</taxon>
        <taxon>Methanomicrobiales</taxon>
        <taxon>Methanospirillaceae</taxon>
        <taxon>Methanospirillum</taxon>
    </lineage>
</organism>
<proteinExistence type="predicted"/>
<evidence type="ECO:0000313" key="1">
    <source>
        <dbReference type="EMBL" id="QXO94317.1"/>
    </source>
</evidence>
<dbReference type="AlphaFoldDB" id="A0A8F5ZE25"/>